<dbReference type="EMBL" id="AP022566">
    <property type="protein sequence ID" value="BBX30687.1"/>
    <property type="molecule type" value="Genomic_DNA"/>
</dbReference>
<name>A0A6N4V4A1_9MYCO</name>
<evidence type="ECO:0000256" key="2">
    <source>
        <dbReference type="SAM" id="SignalP"/>
    </source>
</evidence>
<protein>
    <recommendedName>
        <fullName evidence="5">NlpC/P60 domain-containing protein</fullName>
    </recommendedName>
</protein>
<feature type="compositionally biased region" description="Low complexity" evidence="1">
    <location>
        <begin position="109"/>
        <end position="129"/>
    </location>
</feature>
<feature type="chain" id="PRO_5026803044" description="NlpC/P60 domain-containing protein" evidence="2">
    <location>
        <begin position="21"/>
        <end position="283"/>
    </location>
</feature>
<proteinExistence type="predicted"/>
<dbReference type="KEGG" id="malv:MALV_58120"/>
<organism evidence="3 4">
    <name type="scientific">Mycolicibacterium alvei</name>
    <dbReference type="NCBI Taxonomy" id="67081"/>
    <lineage>
        <taxon>Bacteria</taxon>
        <taxon>Bacillati</taxon>
        <taxon>Actinomycetota</taxon>
        <taxon>Actinomycetes</taxon>
        <taxon>Mycobacteriales</taxon>
        <taxon>Mycobacteriaceae</taxon>
        <taxon>Mycolicibacterium</taxon>
    </lineage>
</organism>
<dbReference type="AlphaFoldDB" id="A0A6N4V4A1"/>
<geneLocation type="plasmid" evidence="3 4">
    <name>pJCM12272</name>
</geneLocation>
<reference evidence="3 4" key="1">
    <citation type="journal article" date="2019" name="Emerg. Microbes Infect.">
        <title>Comprehensive subspecies identification of 175 nontuberculous mycobacteria species based on 7547 genomic profiles.</title>
        <authorList>
            <person name="Matsumoto Y."/>
            <person name="Kinjo T."/>
            <person name="Motooka D."/>
            <person name="Nabeya D."/>
            <person name="Jung N."/>
            <person name="Uechi K."/>
            <person name="Horii T."/>
            <person name="Iida T."/>
            <person name="Fujita J."/>
            <person name="Nakamura S."/>
        </authorList>
    </citation>
    <scope>NUCLEOTIDE SEQUENCE [LARGE SCALE GENOMIC DNA]</scope>
    <source>
        <strain evidence="3 4">JCM 12272</strain>
        <plasmid evidence="3">pJCM12272</plasmid>
    </source>
</reference>
<feature type="signal peptide" evidence="2">
    <location>
        <begin position="1"/>
        <end position="20"/>
    </location>
</feature>
<sequence>MLCVAIAAPVGAGFITAAFAAGLTSTNVAQSGATGCTTALGVAQTPASTIAELAGPQAVDATSSRPALASATGRRATDTLDTLYSLDNWRDLDRQAVADWLADPSAAAPTGAALSTAPAPPRSTATSATDMDKDYLARCEAVIDTLPPDQRTQLLTPPALDVEPTEASTLVHEVAVRSLGTSPPQPVWRLVAETLGTPGAELTDLLWSGRRVAPAAVTQGDLVFFDYGTAGPHQVAIALDNATVASTVNLDGRTPSDPALRPGPIPTGNIVVIRPADSKERTA</sequence>
<feature type="region of interest" description="Disordered" evidence="1">
    <location>
        <begin position="109"/>
        <end position="131"/>
    </location>
</feature>
<dbReference type="Proteomes" id="UP000466906">
    <property type="component" value="Plasmid pJCM12272"/>
</dbReference>
<evidence type="ECO:0000256" key="1">
    <source>
        <dbReference type="SAM" id="MobiDB-lite"/>
    </source>
</evidence>
<keyword evidence="3" id="KW-0614">Plasmid</keyword>
<evidence type="ECO:0000313" key="4">
    <source>
        <dbReference type="Proteomes" id="UP000466906"/>
    </source>
</evidence>
<gene>
    <name evidence="3" type="ORF">MALV_58120</name>
</gene>
<keyword evidence="2" id="KW-0732">Signal</keyword>
<accession>A0A6N4V4A1</accession>
<feature type="region of interest" description="Disordered" evidence="1">
    <location>
        <begin position="252"/>
        <end position="283"/>
    </location>
</feature>
<evidence type="ECO:0008006" key="5">
    <source>
        <dbReference type="Google" id="ProtNLM"/>
    </source>
</evidence>
<evidence type="ECO:0000313" key="3">
    <source>
        <dbReference type="EMBL" id="BBX30687.1"/>
    </source>
</evidence>
<keyword evidence="4" id="KW-1185">Reference proteome</keyword>